<protein>
    <submittedName>
        <fullName evidence="2">Uncharacterized protein</fullName>
    </submittedName>
</protein>
<feature type="compositionally biased region" description="Polar residues" evidence="1">
    <location>
        <begin position="305"/>
        <end position="322"/>
    </location>
</feature>
<proteinExistence type="predicted"/>
<name>A0AAV4B6L4_9GAST</name>
<dbReference type="AlphaFoldDB" id="A0AAV4B6L4"/>
<feature type="compositionally biased region" description="Low complexity" evidence="1">
    <location>
        <begin position="83"/>
        <end position="92"/>
    </location>
</feature>
<dbReference type="EMBL" id="BLXT01004580">
    <property type="protein sequence ID" value="GFO14700.1"/>
    <property type="molecule type" value="Genomic_DNA"/>
</dbReference>
<evidence type="ECO:0000313" key="3">
    <source>
        <dbReference type="Proteomes" id="UP000735302"/>
    </source>
</evidence>
<feature type="region of interest" description="Disordered" evidence="1">
    <location>
        <begin position="151"/>
        <end position="186"/>
    </location>
</feature>
<reference evidence="2 3" key="1">
    <citation type="journal article" date="2021" name="Elife">
        <title>Chloroplast acquisition without the gene transfer in kleptoplastic sea slugs, Plakobranchus ocellatus.</title>
        <authorList>
            <person name="Maeda T."/>
            <person name="Takahashi S."/>
            <person name="Yoshida T."/>
            <person name="Shimamura S."/>
            <person name="Takaki Y."/>
            <person name="Nagai Y."/>
            <person name="Toyoda A."/>
            <person name="Suzuki Y."/>
            <person name="Arimoto A."/>
            <person name="Ishii H."/>
            <person name="Satoh N."/>
            <person name="Nishiyama T."/>
            <person name="Hasebe M."/>
            <person name="Maruyama T."/>
            <person name="Minagawa J."/>
            <person name="Obokata J."/>
            <person name="Shigenobu S."/>
        </authorList>
    </citation>
    <scope>NUCLEOTIDE SEQUENCE [LARGE SCALE GENOMIC DNA]</scope>
</reference>
<sequence length="535" mass="59379">MENFIIDHFSVTKRHNVQQTIEVTNSGPGRQRSLSEQTSSSEQLARSGQGGQEGSQQAVTLTHQSQIPSGHMVASTARPPTPGSGSLPSSTLQGDMTNWVESSRARNEDRRLPPSPENTSQRSQQSEREPVVTSPFFRELLAWGERTSNAIAFSDQRRSPQSTENVAHRSPQVERAPFRSPQLERVSFRSPQLDRFCLPSSPLRTHRTSWIEQSNLSSRSPGTRRSFSFEQVSSPPGLRRTGRGSASWEHARNSQCEALPPTPPLRTEREHQRTTPQSENLPPNSPFRTERPRLPSAPALAHGRSSPTLNSTFPVMTDSRSPQSENVINAAISGESSPAPRQPHSLNTVLASCGNPLDTSGANMNIRTVSKPKLVRLRSEPSSPSFSSAWNAETSSCCSAHSACALADAAADSKKNRRRREELKRSQSFEARSPSCQEALWMGINMPSQLVITRPQLCRTRLNRKHLSLHLEDVQTVFQAVIQQCVSCSQQEVINASIDSERLGEFQVYMTVYPATHLEQNARCVGDFYEHQSFL</sequence>
<feature type="compositionally biased region" description="Basic and acidic residues" evidence="1">
    <location>
        <begin position="411"/>
        <end position="427"/>
    </location>
</feature>
<dbReference type="Proteomes" id="UP000735302">
    <property type="component" value="Unassembled WGS sequence"/>
</dbReference>
<feature type="compositionally biased region" description="Polar residues" evidence="1">
    <location>
        <begin position="58"/>
        <end position="68"/>
    </location>
</feature>
<feature type="compositionally biased region" description="Basic and acidic residues" evidence="1">
    <location>
        <begin position="103"/>
        <end position="112"/>
    </location>
</feature>
<keyword evidence="3" id="KW-1185">Reference proteome</keyword>
<feature type="compositionally biased region" description="Polar residues" evidence="1">
    <location>
        <begin position="212"/>
        <end position="234"/>
    </location>
</feature>
<feature type="region of interest" description="Disordered" evidence="1">
    <location>
        <begin position="410"/>
        <end position="430"/>
    </location>
</feature>
<evidence type="ECO:0000313" key="2">
    <source>
        <dbReference type="EMBL" id="GFO14700.1"/>
    </source>
</evidence>
<organism evidence="2 3">
    <name type="scientific">Plakobranchus ocellatus</name>
    <dbReference type="NCBI Taxonomy" id="259542"/>
    <lineage>
        <taxon>Eukaryota</taxon>
        <taxon>Metazoa</taxon>
        <taxon>Spiralia</taxon>
        <taxon>Lophotrochozoa</taxon>
        <taxon>Mollusca</taxon>
        <taxon>Gastropoda</taxon>
        <taxon>Heterobranchia</taxon>
        <taxon>Euthyneura</taxon>
        <taxon>Panpulmonata</taxon>
        <taxon>Sacoglossa</taxon>
        <taxon>Placobranchoidea</taxon>
        <taxon>Plakobranchidae</taxon>
        <taxon>Plakobranchus</taxon>
    </lineage>
</organism>
<accession>A0AAV4B6L4</accession>
<feature type="region of interest" description="Disordered" evidence="1">
    <location>
        <begin position="22"/>
        <end position="133"/>
    </location>
</feature>
<feature type="compositionally biased region" description="Low complexity" evidence="1">
    <location>
        <begin position="30"/>
        <end position="44"/>
    </location>
</feature>
<evidence type="ECO:0000256" key="1">
    <source>
        <dbReference type="SAM" id="MobiDB-lite"/>
    </source>
</evidence>
<feature type="region of interest" description="Disordered" evidence="1">
    <location>
        <begin position="212"/>
        <end position="322"/>
    </location>
</feature>
<gene>
    <name evidence="2" type="ORF">PoB_004120500</name>
</gene>
<comment type="caution">
    <text evidence="2">The sequence shown here is derived from an EMBL/GenBank/DDBJ whole genome shotgun (WGS) entry which is preliminary data.</text>
</comment>